<feature type="domain" description="Formyl transferase N-terminal" evidence="7">
    <location>
        <begin position="34"/>
        <end position="215"/>
    </location>
</feature>
<protein>
    <recommendedName>
        <fullName evidence="6">Phosphoribosylglycinamide formyltransferase</fullName>
        <ecNumber evidence="6">2.1.2.2</ecNumber>
    </recommendedName>
    <alternativeName>
        <fullName evidence="6">5'-phosphoribosylglycinamide transformylase</fullName>
    </alternativeName>
    <alternativeName>
        <fullName evidence="6">GAR transformylase</fullName>
        <shortName evidence="6">GART</shortName>
    </alternativeName>
</protein>
<dbReference type="Proteomes" id="UP000193834">
    <property type="component" value="Unassembled WGS sequence"/>
</dbReference>
<dbReference type="UniPathway" id="UPA00074">
    <property type="reaction ID" value="UER00126"/>
</dbReference>
<dbReference type="PANTHER" id="PTHR43369">
    <property type="entry name" value="PHOSPHORIBOSYLGLYCINAMIDE FORMYLTRANSFERASE"/>
    <property type="match status" value="1"/>
</dbReference>
<feature type="binding site" evidence="6">
    <location>
        <position position="140"/>
    </location>
    <ligand>
        <name>(6R)-10-formyltetrahydrofolate</name>
        <dbReference type="ChEBI" id="CHEBI:195366"/>
    </ligand>
</feature>
<dbReference type="NCBIfam" id="TIGR00639">
    <property type="entry name" value="PurN"/>
    <property type="match status" value="1"/>
</dbReference>
<dbReference type="STRING" id="1852522.SAMN06295960_3821"/>
<keyword evidence="3 6" id="KW-0658">Purine biosynthesis</keyword>
<dbReference type="EMBL" id="FXAZ01000006">
    <property type="protein sequence ID" value="SMG55136.1"/>
    <property type="molecule type" value="Genomic_DNA"/>
</dbReference>
<dbReference type="Pfam" id="PF00551">
    <property type="entry name" value="Formyl_trans_N"/>
    <property type="match status" value="1"/>
</dbReference>
<evidence type="ECO:0000313" key="9">
    <source>
        <dbReference type="Proteomes" id="UP000193834"/>
    </source>
</evidence>
<dbReference type="Gene3D" id="3.40.50.170">
    <property type="entry name" value="Formyl transferase, N-terminal domain"/>
    <property type="match status" value="1"/>
</dbReference>
<feature type="site" description="Raises pKa of active site His" evidence="6">
    <location>
        <position position="178"/>
    </location>
</feature>
<reference evidence="8 9" key="1">
    <citation type="submission" date="2017-04" db="EMBL/GenBank/DDBJ databases">
        <authorList>
            <person name="Afonso C.L."/>
            <person name="Miller P.J."/>
            <person name="Scott M.A."/>
            <person name="Spackman E."/>
            <person name="Goraichik I."/>
            <person name="Dimitrov K.M."/>
            <person name="Suarez D.L."/>
            <person name="Swayne D.E."/>
        </authorList>
    </citation>
    <scope>NUCLEOTIDE SEQUENCE [LARGE SCALE GENOMIC DNA]</scope>
    <source>
        <strain evidence="8 9">11</strain>
    </source>
</reference>
<evidence type="ECO:0000256" key="4">
    <source>
        <dbReference type="ARBA" id="ARBA00038440"/>
    </source>
</evidence>
<dbReference type="SUPFAM" id="SSF53328">
    <property type="entry name" value="Formyltransferase"/>
    <property type="match status" value="1"/>
</dbReference>
<feature type="binding site" evidence="6">
    <location>
        <begin position="123"/>
        <end position="126"/>
    </location>
    <ligand>
        <name>(6R)-10-formyltetrahydrofolate</name>
        <dbReference type="ChEBI" id="CHEBI:195366"/>
    </ligand>
</feature>
<evidence type="ECO:0000256" key="5">
    <source>
        <dbReference type="ARBA" id="ARBA00047664"/>
    </source>
</evidence>
<organism evidence="8 9">
    <name type="scientific">Paenibacillus aquistagni</name>
    <dbReference type="NCBI Taxonomy" id="1852522"/>
    <lineage>
        <taxon>Bacteria</taxon>
        <taxon>Bacillati</taxon>
        <taxon>Bacillota</taxon>
        <taxon>Bacilli</taxon>
        <taxon>Bacillales</taxon>
        <taxon>Paenibacillaceae</taxon>
        <taxon>Paenibacillus</taxon>
    </lineage>
</organism>
<evidence type="ECO:0000256" key="6">
    <source>
        <dbReference type="HAMAP-Rule" id="MF_01930"/>
    </source>
</evidence>
<keyword evidence="9" id="KW-1185">Reference proteome</keyword>
<feature type="binding site" evidence="6">
    <location>
        <begin position="43"/>
        <end position="45"/>
    </location>
    <ligand>
        <name>N(1)-(5-phospho-beta-D-ribosyl)glycinamide</name>
        <dbReference type="ChEBI" id="CHEBI:143788"/>
    </ligand>
</feature>
<dbReference type="GO" id="GO:0005829">
    <property type="term" value="C:cytosol"/>
    <property type="evidence" value="ECO:0007669"/>
    <property type="project" value="TreeGrafter"/>
</dbReference>
<evidence type="ECO:0000313" key="8">
    <source>
        <dbReference type="EMBL" id="SMG55136.1"/>
    </source>
</evidence>
<dbReference type="PROSITE" id="PS00373">
    <property type="entry name" value="GART"/>
    <property type="match status" value="1"/>
</dbReference>
<sequence length="230" mass="24939">MSIKHDMTDGITGTAGAVCEDKARSEASSQKLARIAIFASGSGSNFQALADAISHEPEAYQAEVALVVCDKPSAYVIERAKAAGIETAIYHPKQYENRAAYERDVLARLQAENIDWIVLAGYMRIVTPVLLAAYAGRMLNIHPSLLPAFPGLHAIKQALDYGVRVTGVTVHLVDEGMDTGPILAQRAVVIEDGDTEDTLAERIHAVEHELYPQVVKELIQGRLQPSQPRG</sequence>
<accession>A0A1X7LML6</accession>
<gene>
    <name evidence="6" type="primary">purN</name>
    <name evidence="8" type="ORF">SAMN06295960_3821</name>
</gene>
<proteinExistence type="inferred from homology"/>
<name>A0A1X7LML6_9BACL</name>
<dbReference type="HAMAP" id="MF_01930">
    <property type="entry name" value="PurN"/>
    <property type="match status" value="1"/>
</dbReference>
<evidence type="ECO:0000256" key="3">
    <source>
        <dbReference type="ARBA" id="ARBA00022755"/>
    </source>
</evidence>
<dbReference type="PANTHER" id="PTHR43369:SF2">
    <property type="entry name" value="PHOSPHORIBOSYLGLYCINAMIDE FORMYLTRANSFERASE"/>
    <property type="match status" value="1"/>
</dbReference>
<dbReference type="EC" id="2.1.2.2" evidence="6"/>
<evidence type="ECO:0000256" key="2">
    <source>
        <dbReference type="ARBA" id="ARBA00022679"/>
    </source>
</evidence>
<comment type="pathway">
    <text evidence="1 6">Purine metabolism; IMP biosynthesis via de novo pathway; N(2)-formyl-N(1)-(5-phospho-D-ribosyl)glycinamide from N(1)-(5-phospho-D-ribosyl)glycinamide (10-formyl THF route): step 1/1.</text>
</comment>
<dbReference type="InterPro" id="IPR002376">
    <property type="entry name" value="Formyl_transf_N"/>
</dbReference>
<dbReference type="CDD" id="cd08645">
    <property type="entry name" value="FMT_core_GART"/>
    <property type="match status" value="1"/>
</dbReference>
<comment type="function">
    <text evidence="6">Catalyzes the transfer of a formyl group from 10-formyltetrahydrofolate to 5-phospho-ribosyl-glycinamide (GAR), producing 5-phospho-ribosyl-N-formylglycinamide (FGAR) and tetrahydrofolate.</text>
</comment>
<dbReference type="InterPro" id="IPR001555">
    <property type="entry name" value="GART_AS"/>
</dbReference>
<dbReference type="FunFam" id="3.40.50.170:FF:000007">
    <property type="entry name" value="Phosphoribosylglycinamide formyltransferase"/>
    <property type="match status" value="1"/>
</dbReference>
<dbReference type="RefSeq" id="WP_244903476.1">
    <property type="nucleotide sequence ID" value="NZ_FXAZ01000006.1"/>
</dbReference>
<comment type="catalytic activity">
    <reaction evidence="5 6">
        <text>N(1)-(5-phospho-beta-D-ribosyl)glycinamide + (6R)-10-formyltetrahydrofolate = N(2)-formyl-N(1)-(5-phospho-beta-D-ribosyl)glycinamide + (6S)-5,6,7,8-tetrahydrofolate + H(+)</text>
        <dbReference type="Rhea" id="RHEA:15053"/>
        <dbReference type="ChEBI" id="CHEBI:15378"/>
        <dbReference type="ChEBI" id="CHEBI:57453"/>
        <dbReference type="ChEBI" id="CHEBI:143788"/>
        <dbReference type="ChEBI" id="CHEBI:147286"/>
        <dbReference type="ChEBI" id="CHEBI:195366"/>
        <dbReference type="EC" id="2.1.2.2"/>
    </reaction>
</comment>
<evidence type="ECO:0000256" key="1">
    <source>
        <dbReference type="ARBA" id="ARBA00005054"/>
    </source>
</evidence>
<dbReference type="GO" id="GO:0006189">
    <property type="term" value="P:'de novo' IMP biosynthetic process"/>
    <property type="evidence" value="ECO:0007669"/>
    <property type="project" value="UniProtKB-UniRule"/>
</dbReference>
<evidence type="ECO:0000259" key="7">
    <source>
        <dbReference type="Pfam" id="PF00551"/>
    </source>
</evidence>
<feature type="binding site" evidence="6">
    <location>
        <position position="98"/>
    </location>
    <ligand>
        <name>(6R)-10-formyltetrahydrofolate</name>
        <dbReference type="ChEBI" id="CHEBI:195366"/>
    </ligand>
</feature>
<feature type="active site" description="Proton donor" evidence="6">
    <location>
        <position position="142"/>
    </location>
</feature>
<dbReference type="InterPro" id="IPR036477">
    <property type="entry name" value="Formyl_transf_N_sf"/>
</dbReference>
<dbReference type="InterPro" id="IPR004607">
    <property type="entry name" value="GART"/>
</dbReference>
<keyword evidence="2 6" id="KW-0808">Transferase</keyword>
<comment type="similarity">
    <text evidence="4 6">Belongs to the GART family.</text>
</comment>
<dbReference type="GO" id="GO:0004644">
    <property type="term" value="F:phosphoribosylglycinamide formyltransferase activity"/>
    <property type="evidence" value="ECO:0007669"/>
    <property type="project" value="UniProtKB-UniRule"/>
</dbReference>
<dbReference type="AlphaFoldDB" id="A0A1X7LML6"/>